<keyword evidence="3 6" id="KW-0863">Zinc-finger</keyword>
<gene>
    <name evidence="9" type="primary">LOC106181877</name>
</gene>
<dbReference type="PROSITE" id="PS50950">
    <property type="entry name" value="ZF_THAP"/>
    <property type="match status" value="1"/>
</dbReference>
<feature type="domain" description="THAP-type" evidence="7">
    <location>
        <begin position="1"/>
        <end position="93"/>
    </location>
</feature>
<dbReference type="PANTHER" id="PTHR23080">
    <property type="entry name" value="THAP DOMAIN PROTEIN"/>
    <property type="match status" value="1"/>
</dbReference>
<keyword evidence="2" id="KW-0479">Metal-binding</keyword>
<dbReference type="STRING" id="7574.A0A1S3KGU1"/>
<dbReference type="Pfam" id="PF13613">
    <property type="entry name" value="HTH_Tnp_4"/>
    <property type="match status" value="1"/>
</dbReference>
<dbReference type="InterPro" id="IPR027806">
    <property type="entry name" value="HARBI1_dom"/>
</dbReference>
<evidence type="ECO:0000313" key="9">
    <source>
        <dbReference type="RefSeq" id="XP_013421860.1"/>
    </source>
</evidence>
<dbReference type="GO" id="GO:0008270">
    <property type="term" value="F:zinc ion binding"/>
    <property type="evidence" value="ECO:0007669"/>
    <property type="project" value="UniProtKB-KW"/>
</dbReference>
<sequence length="523" mass="59317">MPVICGIVGCSNRSDRERDVRYFKVPKVILGQGEETKKLSEERRRLWKAAIRRKDITSEEKWDRTRVCSKHFVGGENAYLHDRNSPSWLPTIALGHSNTKPEPSNARYHRAKQREGKRKVSDAISSLLTLKNPRLAAANIIHEHDSAMISHASQVTDSLEAPEEPVFTTCERGTQTDSFISTSEAGTQTELTSEYIDKIENDNKARVLEASAFKKHAFSREGLYSFSAFENDDKKVSFYTGLPDLETLKVAFDLIENQMSNSSKCLSKENQFMLCMIKLRLNYCFQDIAYQLNVSLSTVQKCFHSALDLLYVRLSFFVKWPERESLRISMPMSFRKEFGTKVAVILDCFELKIEKPSAPLSKVYTYSNYKHYHSVKYLIGIAPQGVITFISEGWGGRTSDKHITEESGILENLLPGDIVMVDRGFTIEESVNFYQAELAIPAFTKGKSQLHPMDVEGTRKIANVRIHVERVIGLVCRKFGILDGTIPIDFLKLRNGETVPTIDKIVHVCCFLTNLCPSVVPFD</sequence>
<evidence type="ECO:0000256" key="4">
    <source>
        <dbReference type="ARBA" id="ARBA00022833"/>
    </source>
</evidence>
<organism evidence="8 9">
    <name type="scientific">Lingula anatina</name>
    <name type="common">Brachiopod</name>
    <name type="synonym">Lingula unguis</name>
    <dbReference type="NCBI Taxonomy" id="7574"/>
    <lineage>
        <taxon>Eukaryota</taxon>
        <taxon>Metazoa</taxon>
        <taxon>Spiralia</taxon>
        <taxon>Lophotrochozoa</taxon>
        <taxon>Brachiopoda</taxon>
        <taxon>Linguliformea</taxon>
        <taxon>Lingulata</taxon>
        <taxon>Lingulida</taxon>
        <taxon>Linguloidea</taxon>
        <taxon>Lingulidae</taxon>
        <taxon>Lingula</taxon>
    </lineage>
</organism>
<keyword evidence="8" id="KW-1185">Reference proteome</keyword>
<evidence type="ECO:0000313" key="8">
    <source>
        <dbReference type="Proteomes" id="UP000085678"/>
    </source>
</evidence>
<dbReference type="RefSeq" id="XP_013421860.1">
    <property type="nucleotide sequence ID" value="XM_013566406.1"/>
</dbReference>
<dbReference type="GeneID" id="106181877"/>
<evidence type="ECO:0000256" key="3">
    <source>
        <dbReference type="ARBA" id="ARBA00022771"/>
    </source>
</evidence>
<dbReference type="SUPFAM" id="SSF57716">
    <property type="entry name" value="Glucocorticoid receptor-like (DNA-binding domain)"/>
    <property type="match status" value="1"/>
</dbReference>
<evidence type="ECO:0000256" key="5">
    <source>
        <dbReference type="ARBA" id="ARBA00023125"/>
    </source>
</evidence>
<dbReference type="AlphaFoldDB" id="A0A1S3KGU1"/>
<dbReference type="OMA" id="ENCPIEP"/>
<dbReference type="Proteomes" id="UP000085678">
    <property type="component" value="Unplaced"/>
</dbReference>
<dbReference type="InParanoid" id="A0A1S3KGU1"/>
<dbReference type="InterPro" id="IPR006612">
    <property type="entry name" value="THAP_Znf"/>
</dbReference>
<keyword evidence="5 6" id="KW-0238">DNA-binding</keyword>
<dbReference type="Pfam" id="PF13359">
    <property type="entry name" value="DDE_Tnp_4"/>
    <property type="match status" value="1"/>
</dbReference>
<keyword evidence="4" id="KW-0862">Zinc</keyword>
<accession>A0A1S3KGU1</accession>
<evidence type="ECO:0000259" key="7">
    <source>
        <dbReference type="PROSITE" id="PS50950"/>
    </source>
</evidence>
<evidence type="ECO:0000256" key="2">
    <source>
        <dbReference type="ARBA" id="ARBA00022723"/>
    </source>
</evidence>
<evidence type="ECO:0000256" key="1">
    <source>
        <dbReference type="ARBA" id="ARBA00001968"/>
    </source>
</evidence>
<protein>
    <submittedName>
        <fullName evidence="9">Uncharacterized protein LOC106181877</fullName>
    </submittedName>
</protein>
<dbReference type="Pfam" id="PF05485">
    <property type="entry name" value="THAP"/>
    <property type="match status" value="1"/>
</dbReference>
<dbReference type="GO" id="GO:0003677">
    <property type="term" value="F:DNA binding"/>
    <property type="evidence" value="ECO:0007669"/>
    <property type="project" value="UniProtKB-UniRule"/>
</dbReference>
<comment type="cofactor">
    <cofactor evidence="1">
        <name>a divalent metal cation</name>
        <dbReference type="ChEBI" id="CHEBI:60240"/>
    </cofactor>
</comment>
<dbReference type="KEGG" id="lak:106181877"/>
<dbReference type="InterPro" id="IPR027805">
    <property type="entry name" value="Transposase_HTH_dom"/>
</dbReference>
<name>A0A1S3KGU1_LINAN</name>
<dbReference type="SMART" id="SM00980">
    <property type="entry name" value="THAP"/>
    <property type="match status" value="1"/>
</dbReference>
<reference evidence="9" key="1">
    <citation type="submission" date="2025-08" db="UniProtKB">
        <authorList>
            <consortium name="RefSeq"/>
        </authorList>
    </citation>
    <scope>IDENTIFICATION</scope>
    <source>
        <tissue evidence="9">Gonads</tissue>
    </source>
</reference>
<evidence type="ECO:0000256" key="6">
    <source>
        <dbReference type="PROSITE-ProRule" id="PRU00309"/>
    </source>
</evidence>
<dbReference type="OrthoDB" id="7331812at2759"/>
<proteinExistence type="predicted"/>